<evidence type="ECO:0000313" key="2">
    <source>
        <dbReference type="EMBL" id="RDV29053.1"/>
    </source>
</evidence>
<organism evidence="2 3">
    <name type="scientific">Alteromonas aestuariivivens</name>
    <dbReference type="NCBI Taxonomy" id="1938339"/>
    <lineage>
        <taxon>Bacteria</taxon>
        <taxon>Pseudomonadati</taxon>
        <taxon>Pseudomonadota</taxon>
        <taxon>Gammaproteobacteria</taxon>
        <taxon>Alteromonadales</taxon>
        <taxon>Alteromonadaceae</taxon>
        <taxon>Alteromonas/Salinimonas group</taxon>
        <taxon>Alteromonas</taxon>
    </lineage>
</organism>
<dbReference type="InterPro" id="IPR038733">
    <property type="entry name" value="Predicted_DNA_bind_prot_RHH"/>
</dbReference>
<dbReference type="InterPro" id="IPR010985">
    <property type="entry name" value="Ribbon_hlx_hlx"/>
</dbReference>
<dbReference type="OrthoDB" id="5593192at2"/>
<dbReference type="GO" id="GO:0006355">
    <property type="term" value="P:regulation of DNA-templated transcription"/>
    <property type="evidence" value="ECO:0007669"/>
    <property type="project" value="InterPro"/>
</dbReference>
<dbReference type="SUPFAM" id="SSF47598">
    <property type="entry name" value="Ribbon-helix-helix"/>
    <property type="match status" value="1"/>
</dbReference>
<dbReference type="Proteomes" id="UP000256561">
    <property type="component" value="Unassembled WGS sequence"/>
</dbReference>
<dbReference type="InterPro" id="IPR013321">
    <property type="entry name" value="Arc_rbn_hlx_hlx"/>
</dbReference>
<proteinExistence type="predicted"/>
<evidence type="ECO:0000313" key="3">
    <source>
        <dbReference type="Proteomes" id="UP000256561"/>
    </source>
</evidence>
<dbReference type="RefSeq" id="WP_115591343.1">
    <property type="nucleotide sequence ID" value="NZ_QRHA01000001.1"/>
</dbReference>
<gene>
    <name evidence="2" type="ORF">DXV75_00880</name>
</gene>
<dbReference type="Gene3D" id="1.10.1220.10">
    <property type="entry name" value="Met repressor-like"/>
    <property type="match status" value="1"/>
</dbReference>
<dbReference type="EMBL" id="QRHA01000001">
    <property type="protein sequence ID" value="RDV29053.1"/>
    <property type="molecule type" value="Genomic_DNA"/>
</dbReference>
<protein>
    <submittedName>
        <fullName evidence="2">Ribbon-helix-helix domain-containing protein</fullName>
    </submittedName>
</protein>
<reference evidence="3" key="1">
    <citation type="submission" date="2018-08" db="EMBL/GenBank/DDBJ databases">
        <authorList>
            <person name="Zhang J."/>
            <person name="Du Z.-J."/>
        </authorList>
    </citation>
    <scope>NUCLEOTIDE SEQUENCE [LARGE SCALE GENOMIC DNA]</scope>
    <source>
        <strain evidence="3">KCTC 52655</strain>
    </source>
</reference>
<accession>A0A3D8ME76</accession>
<comment type="caution">
    <text evidence="2">The sequence shown here is derived from an EMBL/GenBank/DDBJ whole genome shotgun (WGS) entry which is preliminary data.</text>
</comment>
<keyword evidence="3" id="KW-1185">Reference proteome</keyword>
<feature type="domain" description="Predicted DNA-binding protein ribbon-helix-helix" evidence="1">
    <location>
        <begin position="69"/>
        <end position="99"/>
    </location>
</feature>
<dbReference type="Pfam" id="PF12651">
    <property type="entry name" value="RHH_3"/>
    <property type="match status" value="1"/>
</dbReference>
<dbReference type="AlphaFoldDB" id="A0A3D8ME76"/>
<name>A0A3D8ME76_9ALTE</name>
<sequence length="120" mass="13595">MSLYNLRKSRPTDNRNAVSVDEFIEDAIHYASGYQGAAKKAASHAWPDDFELGEIIPFFNQQEGTKPMRRATFTLTESCIDKLAELAEQTGIPRSRLIRIWADQQAKQKQHTNLLCSTVP</sequence>
<evidence type="ECO:0000259" key="1">
    <source>
        <dbReference type="Pfam" id="PF12651"/>
    </source>
</evidence>